<evidence type="ECO:0000313" key="1">
    <source>
        <dbReference type="EMBL" id="KAJ2889672.1"/>
    </source>
</evidence>
<dbReference type="EC" id="2.4.1.141" evidence="1"/>
<keyword evidence="1" id="KW-0808">Transferase</keyword>
<keyword evidence="1" id="KW-0328">Glycosyltransferase</keyword>
<reference evidence="1" key="1">
    <citation type="submission" date="2022-07" db="EMBL/GenBank/DDBJ databases">
        <title>Phylogenomic reconstructions and comparative analyses of Kickxellomycotina fungi.</title>
        <authorList>
            <person name="Reynolds N.K."/>
            <person name="Stajich J.E."/>
            <person name="Barry K."/>
            <person name="Grigoriev I.V."/>
            <person name="Crous P."/>
            <person name="Smith M.E."/>
        </authorList>
    </citation>
    <scope>NUCLEOTIDE SEQUENCE</scope>
    <source>
        <strain evidence="1">CBS 190363</strain>
    </source>
</reference>
<organism evidence="1 2">
    <name type="scientific">Coemansia aciculifera</name>
    <dbReference type="NCBI Taxonomy" id="417176"/>
    <lineage>
        <taxon>Eukaryota</taxon>
        <taxon>Fungi</taxon>
        <taxon>Fungi incertae sedis</taxon>
        <taxon>Zoopagomycota</taxon>
        <taxon>Kickxellomycotina</taxon>
        <taxon>Kickxellomycetes</taxon>
        <taxon>Kickxellales</taxon>
        <taxon>Kickxellaceae</taxon>
        <taxon>Coemansia</taxon>
    </lineage>
</organism>
<keyword evidence="2" id="KW-1185">Reference proteome</keyword>
<comment type="caution">
    <text evidence="1">The sequence shown here is derived from an EMBL/GenBank/DDBJ whole genome shotgun (WGS) entry which is preliminary data.</text>
</comment>
<dbReference type="Proteomes" id="UP001139981">
    <property type="component" value="Unassembled WGS sequence"/>
</dbReference>
<name>A0ACC1LXH8_9FUNG</name>
<protein>
    <submittedName>
        <fullName evidence="1">N-acetylglucosaminyldiphosphodolichol N-acetylglucosaminyltransferase catalytic subunit alg13</fullName>
        <ecNumber evidence="1">2.4.1.141</ecNumber>
    </submittedName>
</protein>
<sequence length="167" mass="18051">MSVVYVTVGSTGFDDLVSVVCSRLFLQNLASRRFQQLIVQYGSSEDVFMPPAAESDTFGVEIKSFDYTSCTQRFIDQADLVICHAGTGSILEALHSRKPTIVVVNRGLMDNHQSEIAAELSGRGYLIAADPDGLAEAVASGAYTKLTPYPNADPQPIGEILDEETMV</sequence>
<dbReference type="EMBL" id="JANBVB010001724">
    <property type="protein sequence ID" value="KAJ2889672.1"/>
    <property type="molecule type" value="Genomic_DNA"/>
</dbReference>
<gene>
    <name evidence="1" type="primary">ALG13</name>
    <name evidence="1" type="ORF">IWW38_004572</name>
</gene>
<evidence type="ECO:0000313" key="2">
    <source>
        <dbReference type="Proteomes" id="UP001139981"/>
    </source>
</evidence>
<accession>A0ACC1LXH8</accession>
<proteinExistence type="predicted"/>